<dbReference type="PANTHER" id="PTHR44846:SF17">
    <property type="entry name" value="GNTR-FAMILY TRANSCRIPTIONAL REGULATOR"/>
    <property type="match status" value="1"/>
</dbReference>
<dbReference type="Gene3D" id="1.10.10.10">
    <property type="entry name" value="Winged helix-like DNA-binding domain superfamily/Winged helix DNA-binding domain"/>
    <property type="match status" value="1"/>
</dbReference>
<evidence type="ECO:0000256" key="3">
    <source>
        <dbReference type="ARBA" id="ARBA00023163"/>
    </source>
</evidence>
<feature type="domain" description="HTH gntR-type" evidence="4">
    <location>
        <begin position="1"/>
        <end position="65"/>
    </location>
</feature>
<keyword evidence="2" id="KW-0238">DNA-binding</keyword>
<dbReference type="InterPro" id="IPR028978">
    <property type="entry name" value="Chorismate_lyase_/UTRA_dom_sf"/>
</dbReference>
<proteinExistence type="predicted"/>
<dbReference type="SUPFAM" id="SSF46785">
    <property type="entry name" value="Winged helix' DNA-binding domain"/>
    <property type="match status" value="1"/>
</dbReference>
<dbReference type="Gene3D" id="3.40.1410.10">
    <property type="entry name" value="Chorismate lyase-like"/>
    <property type="match status" value="1"/>
</dbReference>
<accession>A0ABW1CTL4</accession>
<comment type="caution">
    <text evidence="5">The sequence shown here is derived from an EMBL/GenBank/DDBJ whole genome shotgun (WGS) entry which is preliminary data.</text>
</comment>
<dbReference type="InterPro" id="IPR036390">
    <property type="entry name" value="WH_DNA-bd_sf"/>
</dbReference>
<keyword evidence="6" id="KW-1185">Reference proteome</keyword>
<dbReference type="RefSeq" id="WP_379518473.1">
    <property type="nucleotide sequence ID" value="NZ_JBHSPA010000045.1"/>
</dbReference>
<organism evidence="5 6">
    <name type="scientific">Nonomuraea insulae</name>
    <dbReference type="NCBI Taxonomy" id="1616787"/>
    <lineage>
        <taxon>Bacteria</taxon>
        <taxon>Bacillati</taxon>
        <taxon>Actinomycetota</taxon>
        <taxon>Actinomycetes</taxon>
        <taxon>Streptosporangiales</taxon>
        <taxon>Streptosporangiaceae</taxon>
        <taxon>Nonomuraea</taxon>
    </lineage>
</organism>
<protein>
    <submittedName>
        <fullName evidence="5">GntR family transcriptional regulator</fullName>
    </submittedName>
</protein>
<dbReference type="InterPro" id="IPR000524">
    <property type="entry name" value="Tscrpt_reg_HTH_GntR"/>
</dbReference>
<keyword evidence="3" id="KW-0804">Transcription</keyword>
<dbReference type="SMART" id="SM00345">
    <property type="entry name" value="HTH_GNTR"/>
    <property type="match status" value="1"/>
</dbReference>
<keyword evidence="1" id="KW-0805">Transcription regulation</keyword>
<evidence type="ECO:0000313" key="5">
    <source>
        <dbReference type="EMBL" id="MFC5828973.1"/>
    </source>
</evidence>
<dbReference type="InterPro" id="IPR050679">
    <property type="entry name" value="Bact_HTH_transcr_reg"/>
</dbReference>
<evidence type="ECO:0000256" key="2">
    <source>
        <dbReference type="ARBA" id="ARBA00023125"/>
    </source>
</evidence>
<evidence type="ECO:0000259" key="4">
    <source>
        <dbReference type="PROSITE" id="PS50949"/>
    </source>
</evidence>
<dbReference type="Pfam" id="PF00392">
    <property type="entry name" value="GntR"/>
    <property type="match status" value="1"/>
</dbReference>
<dbReference type="SUPFAM" id="SSF64288">
    <property type="entry name" value="Chorismate lyase-like"/>
    <property type="match status" value="1"/>
</dbReference>
<dbReference type="PANTHER" id="PTHR44846">
    <property type="entry name" value="MANNOSYL-D-GLYCERATE TRANSPORT/METABOLISM SYSTEM REPRESSOR MNGR-RELATED"/>
    <property type="match status" value="1"/>
</dbReference>
<sequence>MQVVNHIRSQIQSGTLKDGDTIPSARQISRDWEISLATATKVLASLRSEGLVKALPGIGTVVTVLKGQYTSPRDRFQAIRRSGRIYPPNEAAQIKECELVAAPEQVADALGLEEGMNAIRRHRVTMNTDTNTPVSASTSWFNGALAEIAPSLLVAERLVQGTPAYIGEQTGRLFAAGRDQQCADVASEQEAEDLAIPVGSPVLRGRNWVYDQGGDVIEYGEYVTVSGRWSTYDYKLADEQETQ</sequence>
<dbReference type="InterPro" id="IPR011663">
    <property type="entry name" value="UTRA"/>
</dbReference>
<dbReference type="EMBL" id="JBHSPA010000045">
    <property type="protein sequence ID" value="MFC5828973.1"/>
    <property type="molecule type" value="Genomic_DNA"/>
</dbReference>
<dbReference type="SMART" id="SM00866">
    <property type="entry name" value="UTRA"/>
    <property type="match status" value="1"/>
</dbReference>
<reference evidence="6" key="1">
    <citation type="journal article" date="2019" name="Int. J. Syst. Evol. Microbiol.">
        <title>The Global Catalogue of Microorganisms (GCM) 10K type strain sequencing project: providing services to taxonomists for standard genome sequencing and annotation.</title>
        <authorList>
            <consortium name="The Broad Institute Genomics Platform"/>
            <consortium name="The Broad Institute Genome Sequencing Center for Infectious Disease"/>
            <person name="Wu L."/>
            <person name="Ma J."/>
        </authorList>
    </citation>
    <scope>NUCLEOTIDE SEQUENCE [LARGE SCALE GENOMIC DNA]</scope>
    <source>
        <strain evidence="6">CCUG 53903</strain>
    </source>
</reference>
<dbReference type="Pfam" id="PF07702">
    <property type="entry name" value="UTRA"/>
    <property type="match status" value="1"/>
</dbReference>
<evidence type="ECO:0000256" key="1">
    <source>
        <dbReference type="ARBA" id="ARBA00023015"/>
    </source>
</evidence>
<dbReference type="PROSITE" id="PS50949">
    <property type="entry name" value="HTH_GNTR"/>
    <property type="match status" value="1"/>
</dbReference>
<dbReference type="Proteomes" id="UP001596058">
    <property type="component" value="Unassembled WGS sequence"/>
</dbReference>
<dbReference type="InterPro" id="IPR036388">
    <property type="entry name" value="WH-like_DNA-bd_sf"/>
</dbReference>
<dbReference type="CDD" id="cd07377">
    <property type="entry name" value="WHTH_GntR"/>
    <property type="match status" value="1"/>
</dbReference>
<evidence type="ECO:0000313" key="6">
    <source>
        <dbReference type="Proteomes" id="UP001596058"/>
    </source>
</evidence>
<gene>
    <name evidence="5" type="ORF">ACFPZ3_34360</name>
</gene>
<name>A0ABW1CTL4_9ACTN</name>